<feature type="region of interest" description="Disordered" evidence="1">
    <location>
        <begin position="36"/>
        <end position="58"/>
    </location>
</feature>
<dbReference type="AlphaFoldDB" id="A0A934N428"/>
<evidence type="ECO:0000256" key="1">
    <source>
        <dbReference type="SAM" id="MobiDB-lite"/>
    </source>
</evidence>
<dbReference type="EMBL" id="JAEKNS010000016">
    <property type="protein sequence ID" value="MBJ7593433.1"/>
    <property type="molecule type" value="Genomic_DNA"/>
</dbReference>
<sequence length="302" mass="32235">DAERSEVAVVLARAEDERAAADLEVAAAAERVAELADAVRGDEEDDGPEPQAGDADKAEREIVRLERRVTALGPVNALAPEQHERLAERVAVLRAGRDDLGNACTDIRVMAARLTDAIDVRFEAVFGAVSVHFHDLFAELFPGGRATLRREEPGVAVADDSGRNSTARAGVEILAQPPGKRLQPLSLFSGGERALTALAVILALQQVNPSPFYVFDEVDAPLDDSNVMRFTRLLKRLAATQQFIVVTHNHITMAAADALHGVTSDGDGVSSVISVRFDAESGETVPEGHVVGLRQSTIRAAV</sequence>
<dbReference type="InterPro" id="IPR027417">
    <property type="entry name" value="P-loop_NTPase"/>
</dbReference>
<dbReference type="PANTHER" id="PTHR43977">
    <property type="entry name" value="STRUCTURAL MAINTENANCE OF CHROMOSOMES PROTEIN 3"/>
    <property type="match status" value="1"/>
</dbReference>
<organism evidence="3 4">
    <name type="scientific">Candidatus Aeolococcus gillhamiae</name>
    <dbReference type="NCBI Taxonomy" id="3127015"/>
    <lineage>
        <taxon>Bacteria</taxon>
        <taxon>Bacillati</taxon>
        <taxon>Candidatus Dormiibacterota</taxon>
        <taxon>Candidatus Dormibacteria</taxon>
        <taxon>Candidatus Aeolococcales</taxon>
        <taxon>Candidatus Aeolococcaceae</taxon>
        <taxon>Candidatus Aeolococcus</taxon>
    </lineage>
</organism>
<evidence type="ECO:0000313" key="4">
    <source>
        <dbReference type="Proteomes" id="UP000606991"/>
    </source>
</evidence>
<dbReference type="RefSeq" id="WP_337308707.1">
    <property type="nucleotide sequence ID" value="NZ_JAEKNS010000016.1"/>
</dbReference>
<feature type="non-terminal residue" evidence="3">
    <location>
        <position position="1"/>
    </location>
</feature>
<gene>
    <name evidence="3" type="ORF">JF886_01005</name>
</gene>
<accession>A0A934N428</accession>
<evidence type="ECO:0000259" key="2">
    <source>
        <dbReference type="Pfam" id="PF02463"/>
    </source>
</evidence>
<reference evidence="3 4" key="1">
    <citation type="submission" date="2020-10" db="EMBL/GenBank/DDBJ databases">
        <title>Ca. Dormibacterota MAGs.</title>
        <authorList>
            <person name="Montgomery K."/>
        </authorList>
    </citation>
    <scope>NUCLEOTIDE SEQUENCE [LARGE SCALE GENOMIC DNA]</scope>
    <source>
        <strain evidence="3">SC8812_S17_18</strain>
    </source>
</reference>
<protein>
    <submittedName>
        <fullName evidence="3">AAA family ATPase</fullName>
    </submittedName>
</protein>
<dbReference type="SUPFAM" id="SSF52540">
    <property type="entry name" value="P-loop containing nucleoside triphosphate hydrolases"/>
    <property type="match status" value="1"/>
</dbReference>
<comment type="caution">
    <text evidence="3">The sequence shown here is derived from an EMBL/GenBank/DDBJ whole genome shotgun (WGS) entry which is preliminary data.</text>
</comment>
<proteinExistence type="predicted"/>
<dbReference type="Gene3D" id="3.40.50.300">
    <property type="entry name" value="P-loop containing nucleotide triphosphate hydrolases"/>
    <property type="match status" value="1"/>
</dbReference>
<dbReference type="Proteomes" id="UP000606991">
    <property type="component" value="Unassembled WGS sequence"/>
</dbReference>
<dbReference type="InterPro" id="IPR003395">
    <property type="entry name" value="RecF/RecN/SMC_N"/>
</dbReference>
<feature type="domain" description="RecF/RecN/SMC N-terminal" evidence="2">
    <location>
        <begin position="187"/>
        <end position="270"/>
    </location>
</feature>
<name>A0A934N428_9BACT</name>
<dbReference type="Pfam" id="PF02463">
    <property type="entry name" value="SMC_N"/>
    <property type="match status" value="1"/>
</dbReference>
<evidence type="ECO:0000313" key="3">
    <source>
        <dbReference type="EMBL" id="MBJ7593433.1"/>
    </source>
</evidence>